<evidence type="ECO:0000313" key="2">
    <source>
        <dbReference type="Proteomes" id="UP001208649"/>
    </source>
</evidence>
<name>A0ABT2WAU6_9FLAO</name>
<accession>A0ABT2WAU6</accession>
<dbReference type="EMBL" id="JAOTEM010000009">
    <property type="protein sequence ID" value="MCU7619327.1"/>
    <property type="molecule type" value="Genomic_DNA"/>
</dbReference>
<protein>
    <submittedName>
        <fullName evidence="1">Uncharacterized protein</fullName>
    </submittedName>
</protein>
<organism evidence="1 2">
    <name type="scientific">Chryseobacterium edaphi</name>
    <dbReference type="NCBI Taxonomy" id="2976532"/>
    <lineage>
        <taxon>Bacteria</taxon>
        <taxon>Pseudomonadati</taxon>
        <taxon>Bacteroidota</taxon>
        <taxon>Flavobacteriia</taxon>
        <taxon>Flavobacteriales</taxon>
        <taxon>Weeksellaceae</taxon>
        <taxon>Chryseobacterium group</taxon>
        <taxon>Chryseobacterium</taxon>
    </lineage>
</organism>
<dbReference type="RefSeq" id="WP_263004884.1">
    <property type="nucleotide sequence ID" value="NZ_JAOTEM010000009.1"/>
</dbReference>
<keyword evidence="2" id="KW-1185">Reference proteome</keyword>
<dbReference type="Proteomes" id="UP001208649">
    <property type="component" value="Unassembled WGS sequence"/>
</dbReference>
<evidence type="ECO:0000313" key="1">
    <source>
        <dbReference type="EMBL" id="MCU7619327.1"/>
    </source>
</evidence>
<gene>
    <name evidence="1" type="ORF">NZ698_19270</name>
</gene>
<sequence length="451" mass="50557">MGVDQKGKIQIFAKNIRGNANGGILEESRFTRNVAGGRQVQNGKGGGVNHDVNQPKKETLKVIKVEGPFDENNKKVTILEKNKWYSYKATKFNREPTQQELLNLRWGVKYDDEKIKDIPGVSGKGYKEIVHKVLDKNISAKLRIYAFFKTPIDNVSVTADLIKEEVIIIIGTEQHSTNIANKLMFGGEGVRKVRTKYAHHPFLKVALFTDGYSEAQISAITNAVLLHNKKATVIRVTSISDVINIINSGNRDSTVIDKTRRVKEIYAYSHGYVRDGSNEGVIAFGYEGKNAATQELDHKTFSKINADVFLDKNATTFYSYACRTGIGISSETATSPKKDNSLAQKMANKGKITVYAFMRRSLYEDAWGTQTHRDTYASDNDAGDSGWENFKTDMKDAFKTDPKDMSDFNTYRKKEVKIDKAIWNPDGAYLDVKAGTWPIGVPATFDKYNPQ</sequence>
<comment type="caution">
    <text evidence="1">The sequence shown here is derived from an EMBL/GenBank/DDBJ whole genome shotgun (WGS) entry which is preliminary data.</text>
</comment>
<reference evidence="2" key="1">
    <citation type="submission" date="2023-07" db="EMBL/GenBank/DDBJ databases">
        <title>Chryseobacterium sp. strain PBS4-4 Genome sequencing and assembly.</title>
        <authorList>
            <person name="Jung Y."/>
        </authorList>
    </citation>
    <scope>NUCLEOTIDE SEQUENCE [LARGE SCALE GENOMIC DNA]</scope>
    <source>
        <strain evidence="2">PBS4-4</strain>
    </source>
</reference>
<proteinExistence type="predicted"/>